<gene>
    <name evidence="1" type="ORF">PG991_000588</name>
</gene>
<comment type="caution">
    <text evidence="1">The sequence shown here is derived from an EMBL/GenBank/DDBJ whole genome shotgun (WGS) entry which is preliminary data.</text>
</comment>
<sequence>MICSGSPYFTFRFLQLRAPVHDCLDLHLEELACLGWQHASITTMVALVPDLAVPFTFGHHAAGGAVCESTPRLRELIVVNTTPHPGTHLPISADAALTKMQRMLTASSPSPPNSSIQTTIYTSASQKYSKPLQHPTPRYSSTTTTLAKLMMIMRRRVYRKRRKLQIERFERD</sequence>
<reference evidence="1 2" key="1">
    <citation type="submission" date="2023-01" db="EMBL/GenBank/DDBJ databases">
        <title>Analysis of 21 Apiospora genomes using comparative genomics revels a genus with tremendous synthesis potential of carbohydrate active enzymes and secondary metabolites.</title>
        <authorList>
            <person name="Sorensen T."/>
        </authorList>
    </citation>
    <scope>NUCLEOTIDE SEQUENCE [LARGE SCALE GENOMIC DNA]</scope>
    <source>
        <strain evidence="1 2">CBS 20057</strain>
    </source>
</reference>
<organism evidence="1 2">
    <name type="scientific">Apiospora marii</name>
    <dbReference type="NCBI Taxonomy" id="335849"/>
    <lineage>
        <taxon>Eukaryota</taxon>
        <taxon>Fungi</taxon>
        <taxon>Dikarya</taxon>
        <taxon>Ascomycota</taxon>
        <taxon>Pezizomycotina</taxon>
        <taxon>Sordariomycetes</taxon>
        <taxon>Xylariomycetidae</taxon>
        <taxon>Amphisphaeriales</taxon>
        <taxon>Apiosporaceae</taxon>
        <taxon>Apiospora</taxon>
    </lineage>
</organism>
<dbReference type="Proteomes" id="UP001396898">
    <property type="component" value="Unassembled WGS sequence"/>
</dbReference>
<dbReference type="EMBL" id="JAQQWI010000002">
    <property type="protein sequence ID" value="KAK8037242.1"/>
    <property type="molecule type" value="Genomic_DNA"/>
</dbReference>
<evidence type="ECO:0000313" key="2">
    <source>
        <dbReference type="Proteomes" id="UP001396898"/>
    </source>
</evidence>
<protein>
    <submittedName>
        <fullName evidence="1">Uncharacterized protein</fullName>
    </submittedName>
</protein>
<accession>A0ABR1SSF4</accession>
<evidence type="ECO:0000313" key="1">
    <source>
        <dbReference type="EMBL" id="KAK8037242.1"/>
    </source>
</evidence>
<name>A0ABR1SSF4_9PEZI</name>
<keyword evidence="2" id="KW-1185">Reference proteome</keyword>
<proteinExistence type="predicted"/>